<dbReference type="KEGG" id="pry:Prubr_12680"/>
<gene>
    <name evidence="1" type="ORF">Prubr_12680</name>
</gene>
<dbReference type="AlphaFoldDB" id="A0A810MSS8"/>
<proteinExistence type="predicted"/>
<protein>
    <submittedName>
        <fullName evidence="1">Uncharacterized protein</fullName>
    </submittedName>
</protein>
<name>A0A810MSS8_9ACTN</name>
<accession>A0A810MSS8</accession>
<keyword evidence="2" id="KW-1185">Reference proteome</keyword>
<dbReference type="Proteomes" id="UP000680866">
    <property type="component" value="Chromosome"/>
</dbReference>
<dbReference type="EMBL" id="AP023359">
    <property type="protein sequence ID" value="BCJ64247.1"/>
    <property type="molecule type" value="Genomic_DNA"/>
</dbReference>
<reference evidence="1" key="1">
    <citation type="submission" date="2020-08" db="EMBL/GenBank/DDBJ databases">
        <title>Whole genome shotgun sequence of Polymorphospora rubra NBRC 101157.</title>
        <authorList>
            <person name="Komaki H."/>
            <person name="Tamura T."/>
        </authorList>
    </citation>
    <scope>NUCLEOTIDE SEQUENCE</scope>
    <source>
        <strain evidence="1">NBRC 101157</strain>
    </source>
</reference>
<organism evidence="1 2">
    <name type="scientific">Polymorphospora rubra</name>
    <dbReference type="NCBI Taxonomy" id="338584"/>
    <lineage>
        <taxon>Bacteria</taxon>
        <taxon>Bacillati</taxon>
        <taxon>Actinomycetota</taxon>
        <taxon>Actinomycetes</taxon>
        <taxon>Micromonosporales</taxon>
        <taxon>Micromonosporaceae</taxon>
        <taxon>Polymorphospora</taxon>
    </lineage>
</organism>
<sequence>MGDVQTDLAEPDVLLARWGAIASALATLGHDDVWWIDGGTAYRDDHGGNWGRLVPVEGGRAVLYGFDHEYSATTDASPPIDLLAGAPVWLPWPDLLRFAEEQQLGFVYWYDGGWSRVPYPDGIADGLTAALPAVVSEERAHRALREVVFGWARHKPANAAEEAEVADAAARLLAAATSRTVDVATLAGLLGRIGNQPVDLDAGLATAAGFGLVAGSTAPTVPAGTGEPPRRVRMLSDDERQDLVWAAMRSAAELPRPVPAPTAELAALVDWARSRAQSDGRCSLRFEVLDNARCFGPGEAAPVGRPGDNQWAVAREVGELAKRLWEAEADPAHGHWIFLRLEVSTDGHTVERHYDSWPDWMKFDGISGPWPDDLRIEMDRRAAAFRPAWSVLLDPGLTYTGVPEPFRTPEVD</sequence>
<evidence type="ECO:0000313" key="2">
    <source>
        <dbReference type="Proteomes" id="UP000680866"/>
    </source>
</evidence>
<evidence type="ECO:0000313" key="1">
    <source>
        <dbReference type="EMBL" id="BCJ64247.1"/>
    </source>
</evidence>